<proteinExistence type="predicted"/>
<dbReference type="Gene3D" id="1.50.10.100">
    <property type="entry name" value="Chondroitin AC/alginate lyase"/>
    <property type="match status" value="1"/>
</dbReference>
<name>A0A3M0AKD3_9GAMM</name>
<reference evidence="7 8" key="1">
    <citation type="submission" date="2018-10" db="EMBL/GenBank/DDBJ databases">
        <title>Genomic Encyclopedia of Type Strains, Phase IV (KMG-IV): sequencing the most valuable type-strain genomes for metagenomic binning, comparative biology and taxonomic classification.</title>
        <authorList>
            <person name="Goeker M."/>
        </authorList>
    </citation>
    <scope>NUCLEOTIDE SEQUENCE [LARGE SCALE GENOMIC DNA]</scope>
    <source>
        <strain evidence="7 8">DSM 25080</strain>
    </source>
</reference>
<evidence type="ECO:0000256" key="3">
    <source>
        <dbReference type="ARBA" id="ARBA00022764"/>
    </source>
</evidence>
<dbReference type="PANTHER" id="PTHR39210">
    <property type="entry name" value="HEPARIN-SULFATE LYASE"/>
    <property type="match status" value="1"/>
</dbReference>
<comment type="caution">
    <text evidence="7">The sequence shown here is derived from an EMBL/GenBank/DDBJ whole genome shotgun (WGS) entry which is preliminary data.</text>
</comment>
<evidence type="ECO:0000256" key="4">
    <source>
        <dbReference type="ARBA" id="ARBA00023239"/>
    </source>
</evidence>
<organism evidence="7 8">
    <name type="scientific">Umboniibacter marinipuniceus</name>
    <dbReference type="NCBI Taxonomy" id="569599"/>
    <lineage>
        <taxon>Bacteria</taxon>
        <taxon>Pseudomonadati</taxon>
        <taxon>Pseudomonadota</taxon>
        <taxon>Gammaproteobacteria</taxon>
        <taxon>Cellvibrionales</taxon>
        <taxon>Cellvibrionaceae</taxon>
        <taxon>Umboniibacter</taxon>
    </lineage>
</organism>
<dbReference type="AlphaFoldDB" id="A0A3M0AKD3"/>
<dbReference type="Proteomes" id="UP000267187">
    <property type="component" value="Unassembled WGS sequence"/>
</dbReference>
<keyword evidence="4" id="KW-0456">Lyase</keyword>
<evidence type="ECO:0000259" key="6">
    <source>
        <dbReference type="Pfam" id="PF16889"/>
    </source>
</evidence>
<keyword evidence="2" id="KW-0732">Signal</keyword>
<gene>
    <name evidence="7" type="ORF">DFR27_1973</name>
</gene>
<evidence type="ECO:0000259" key="5">
    <source>
        <dbReference type="Pfam" id="PF07940"/>
    </source>
</evidence>
<dbReference type="Gene3D" id="2.70.98.70">
    <property type="match status" value="1"/>
</dbReference>
<keyword evidence="3" id="KW-0574">Periplasm</keyword>
<protein>
    <submittedName>
        <fullName evidence="7">Putative heparinase superfamily protein</fullName>
    </submittedName>
</protein>
<dbReference type="PANTHER" id="PTHR39210:SF1">
    <property type="entry name" value="HEPARIN-SULFATE LYASE"/>
    <property type="match status" value="1"/>
</dbReference>
<evidence type="ECO:0000256" key="1">
    <source>
        <dbReference type="ARBA" id="ARBA00004418"/>
    </source>
</evidence>
<evidence type="ECO:0000313" key="8">
    <source>
        <dbReference type="Proteomes" id="UP000267187"/>
    </source>
</evidence>
<sequence>MKKILLLIHTLKYLKWPQFYFRLYRKFAKPRVGEEFSGVVPKRNSLWVHTALYSEKITTDLEATFLNSSKKLRFPSDWNNENHSKLWVYNLHYFEDLLAVGADQKYALHIRLINLWMDGNPVGEGNGWEPYPLSLRIPNMLKAWQAGLPLDGSHFSSLYAQASYLSTDLEKHLLGNHYFVNLKALLFAGIIFQNSRWLGLAVTGLVKEIPEQTLPDGANFELTPMYHSLILVDMLDMFNLCRAYPSEQTSKLTLLLETYIPKMLKFMQLMSHNDGGVSFFNDSVDGIAPPKARIESYARALGFRVHKLDTMQTSAIDSMPSGYMCAMSNGNKLIFDAANVGPDYIPGHAHADTLSFELSLGPQRVFVNTGTSQYGLGEKRLVERRTQSHNTVEVDGFDSSQVWSGFRVAKRARVISRSHRVIDDRAVLSASHNGFKKVSGGPIHFRQLELSENSLKVVDAFNGEYGTAVARFYLHPSLKAAINSECLTIIGENFEIKADLKNLQAQLSDTTWHPGFGLSQPNKCLELRFTAEEQSVEFTWKTT</sequence>
<dbReference type="InterPro" id="IPR031680">
    <property type="entry name" value="Hepar_II_III_N"/>
</dbReference>
<dbReference type="GO" id="GO:0042597">
    <property type="term" value="C:periplasmic space"/>
    <property type="evidence" value="ECO:0007669"/>
    <property type="project" value="UniProtKB-SubCell"/>
</dbReference>
<evidence type="ECO:0000313" key="7">
    <source>
        <dbReference type="EMBL" id="RMA79532.1"/>
    </source>
</evidence>
<dbReference type="InterPro" id="IPR012480">
    <property type="entry name" value="Hepar_II_III_C"/>
</dbReference>
<feature type="domain" description="Heparinase II/III-like C-terminal" evidence="5">
    <location>
        <begin position="321"/>
        <end position="540"/>
    </location>
</feature>
<dbReference type="SUPFAM" id="SSF48230">
    <property type="entry name" value="Chondroitin AC/alginate lyase"/>
    <property type="match status" value="1"/>
</dbReference>
<dbReference type="Pfam" id="PF07940">
    <property type="entry name" value="Hepar_II_III_C"/>
    <property type="match status" value="1"/>
</dbReference>
<dbReference type="OrthoDB" id="9763014at2"/>
<comment type="subcellular location">
    <subcellularLocation>
        <location evidence="1">Periplasm</location>
    </subcellularLocation>
</comment>
<dbReference type="Pfam" id="PF16889">
    <property type="entry name" value="Hepar_II_III_N"/>
    <property type="match status" value="1"/>
</dbReference>
<dbReference type="EMBL" id="REFJ01000004">
    <property type="protein sequence ID" value="RMA79532.1"/>
    <property type="molecule type" value="Genomic_DNA"/>
</dbReference>
<accession>A0A3M0AKD3</accession>
<dbReference type="InterPro" id="IPR008929">
    <property type="entry name" value="Chondroitin_lyas"/>
</dbReference>
<keyword evidence="8" id="KW-1185">Reference proteome</keyword>
<evidence type="ECO:0000256" key="2">
    <source>
        <dbReference type="ARBA" id="ARBA00022729"/>
    </source>
</evidence>
<feature type="domain" description="Heparin-sulfate lyase N-terminal" evidence="6">
    <location>
        <begin position="156"/>
        <end position="285"/>
    </location>
</feature>
<dbReference type="GO" id="GO:0016829">
    <property type="term" value="F:lyase activity"/>
    <property type="evidence" value="ECO:0007669"/>
    <property type="project" value="UniProtKB-KW"/>
</dbReference>